<feature type="compositionally biased region" description="Polar residues" evidence="12">
    <location>
        <begin position="395"/>
        <end position="404"/>
    </location>
</feature>
<evidence type="ECO:0000256" key="2">
    <source>
        <dbReference type="ARBA" id="ARBA00004567"/>
    </source>
</evidence>
<feature type="compositionally biased region" description="Low complexity" evidence="12">
    <location>
        <begin position="34"/>
        <end position="51"/>
    </location>
</feature>
<dbReference type="Gene3D" id="1.20.58.1780">
    <property type="match status" value="1"/>
</dbReference>
<evidence type="ECO:0000256" key="5">
    <source>
        <dbReference type="ARBA" id="ARBA00022448"/>
    </source>
</evidence>
<dbReference type="GO" id="GO:0031965">
    <property type="term" value="C:nuclear membrane"/>
    <property type="evidence" value="ECO:0007669"/>
    <property type="project" value="UniProtKB-SubCell"/>
</dbReference>
<dbReference type="GO" id="GO:0006405">
    <property type="term" value="P:RNA export from nucleus"/>
    <property type="evidence" value="ECO:0007669"/>
    <property type="project" value="TreeGrafter"/>
</dbReference>
<keyword evidence="5" id="KW-0813">Transport</keyword>
<evidence type="ECO:0000259" key="13">
    <source>
        <dbReference type="Pfam" id="PF03177"/>
    </source>
</evidence>
<reference evidence="15" key="1">
    <citation type="journal article" date="2020" name="Stud. Mycol.">
        <title>101 Dothideomycetes genomes: a test case for predicting lifestyles and emergence of pathogens.</title>
        <authorList>
            <person name="Haridas S."/>
            <person name="Albert R."/>
            <person name="Binder M."/>
            <person name="Bloem J."/>
            <person name="Labutti K."/>
            <person name="Salamov A."/>
            <person name="Andreopoulos B."/>
            <person name="Baker S."/>
            <person name="Barry K."/>
            <person name="Bills G."/>
            <person name="Bluhm B."/>
            <person name="Cannon C."/>
            <person name="Castanera R."/>
            <person name="Culley D."/>
            <person name="Daum C."/>
            <person name="Ezra D."/>
            <person name="Gonzalez J."/>
            <person name="Henrissat B."/>
            <person name="Kuo A."/>
            <person name="Liang C."/>
            <person name="Lipzen A."/>
            <person name="Lutzoni F."/>
            <person name="Magnuson J."/>
            <person name="Mondo S."/>
            <person name="Nolan M."/>
            <person name="Ohm R."/>
            <person name="Pangilinan J."/>
            <person name="Park H.-J."/>
            <person name="Ramirez L."/>
            <person name="Alfaro M."/>
            <person name="Sun H."/>
            <person name="Tritt A."/>
            <person name="Yoshinaga Y."/>
            <person name="Zwiers L.-H."/>
            <person name="Turgeon B."/>
            <person name="Goodwin S."/>
            <person name="Spatafora J."/>
            <person name="Crous P."/>
            <person name="Grigoriev I."/>
        </authorList>
    </citation>
    <scope>NUCLEOTIDE SEQUENCE</scope>
    <source>
        <strain evidence="15">CBS 279.74</strain>
    </source>
</reference>
<dbReference type="Gene3D" id="1.25.40.450">
    <property type="entry name" value="Nucleoporin, helical domain, N-terminal subdomain"/>
    <property type="match status" value="1"/>
</dbReference>
<keyword evidence="6" id="KW-0509">mRNA transport</keyword>
<gene>
    <name evidence="15" type="ORF">K504DRAFT_462611</name>
</gene>
<comment type="similarity">
    <text evidence="4">Belongs to the non-repetitive/WGA-negative nucleoporin family.</text>
</comment>
<dbReference type="EMBL" id="MU005765">
    <property type="protein sequence ID" value="KAF2714183.1"/>
    <property type="molecule type" value="Genomic_DNA"/>
</dbReference>
<feature type="region of interest" description="Disordered" evidence="12">
    <location>
        <begin position="1"/>
        <end position="56"/>
    </location>
</feature>
<keyword evidence="16" id="KW-1185">Reference proteome</keyword>
<name>A0A6G1KNH0_9PLEO</name>
<feature type="domain" description="Nucleoporin Nup133/Nup155-like C-terminal" evidence="13">
    <location>
        <begin position="650"/>
        <end position="1317"/>
    </location>
</feature>
<evidence type="ECO:0000256" key="10">
    <source>
        <dbReference type="ARBA" id="ARBA00023136"/>
    </source>
</evidence>
<dbReference type="InterPro" id="IPR042533">
    <property type="entry name" value="Nucleoporin_Nup155_C_1"/>
</dbReference>
<sequence length="1367" mass="153769">MAANMPPATPQRQGPGAFINTPAPGRSSIFRQGPQQQQQQQQQPPAQLLPAPAAPVPTPVERAAKTIDEMLLKDERYPELQTYVNQGASGDYQESNNPAWTPFQRLRTYEVPERIFEQVNHTQMTTSMGLFAEINHAWVAIDNQLYLWDYTHPNPELVGYEEQANNIVTVKLVKPRAKVFVDNISYILVVATTADIFLIAVECQRGPEGVHTVTLYRTGLTVSIRGIHIKSVEGSDETGRIFFADGRDSEDVYELNYQQEDRWFSSRCSKTNHVRKSIGLPALSFYTTTKYDYVEQMAVDDSRKLLYTLSSNGTIRIFYMKTSSTLDLVITKTLPALRTLCSHVAPQAASSMRGWKIIGIDPITANEADQLSLVATTNNGCRVYLSTTSNNWMGEGSSAPNSMQVRHIRFPPPDSSTQNQVPSSSPPQFSNSASIDFNSQTLAVTERGFRYAPGSFFCFYRKANQGNDMLFMSAPHSGYIGFPQENAGPKYIETSQYFPLTGHMQAVGLVSDPFSASNKPSGFGNELAVQFDKPLSVYAIMTSTGIETVRRRRLVDTFAAIIKYGGGSNGMEGDIRKIAKQYGQREIAATSLAVACGQGSDVGPDARIAKVSDPEVLEFARKTFIEWGGKAQLSEIGMVEGINVENVRASPRHDGIAIYISRLVRSIWRTPIIKDVKKPAGIVFEPTHKIAKLQEIQRALVQLQEFLDSNKSMIDGLAGPEALGRVTSRQDEVELQGENRALMSLVHLINNIVEGIAFVLVLFEERLEDIMILLPDDSQLRVRQLTFQGLFSVKEGKDLAKELVKAIVNRNIMKGSNVETVAEALRRKCGSFCSSDDVVIFKAQENLKKATDVGANAERGRMLLNDSLRLFEQVAKSLSSEHLTAAVNKYVQLEFYAGAIRLALKVAQELDRGNKALSWIKDGQPVQDVRQVSYLKRTACYELVFRVIEAVDLASSNQGVVQDGVISQITRRKQEAYEQINNSDDEVFQNYLYDWYLSQDWAERLLQIDSPFVVDYLRRSSEIDLTHADLLWRYYAHYNDYLSAAEVQFGLAKSAFNLSLEKRIEYLSRAKANASTRMAGFTETGVRNRQSRQELLRSINEHLDIANIQDDVLQKIRNDKRLTGERRKSVLENLDGAVQPLDELYHAYADQAGYYDICLLIYHSADYRSLPDIRSTWTNLVEQIHRNAVEEKQGSPWELVSLKVEDIGRRVSLSENVFPVNIVLQILLQYDLTFYTHEPNQRATNADNTLLRCDNLRWPIDVFVRLNAPFESLVSTLEALWYAQEHPFGGRNRKMLVKWLIYTVEKWHEGSRRSGQQFGGAENAIALSDLLRTIVGASDIGTASLEDREWNERGREVRAKVEIEAAR</sequence>
<dbReference type="GO" id="GO:0051028">
    <property type="term" value="P:mRNA transport"/>
    <property type="evidence" value="ECO:0007669"/>
    <property type="project" value="UniProtKB-KW"/>
</dbReference>
<dbReference type="GO" id="GO:0036228">
    <property type="term" value="P:protein localization to nuclear inner membrane"/>
    <property type="evidence" value="ECO:0007669"/>
    <property type="project" value="TreeGrafter"/>
</dbReference>
<evidence type="ECO:0000256" key="4">
    <source>
        <dbReference type="ARBA" id="ARBA00007373"/>
    </source>
</evidence>
<evidence type="ECO:0000256" key="8">
    <source>
        <dbReference type="ARBA" id="ARBA00023010"/>
    </source>
</evidence>
<dbReference type="Pfam" id="PF03177">
    <property type="entry name" value="Nucleoporin_C"/>
    <property type="match status" value="1"/>
</dbReference>
<dbReference type="InterPro" id="IPR014908">
    <property type="entry name" value="Nucleoporin_Nup133/Nup155_N"/>
</dbReference>
<evidence type="ECO:0000256" key="3">
    <source>
        <dbReference type="ARBA" id="ARBA00004620"/>
    </source>
</evidence>
<dbReference type="InterPro" id="IPR004870">
    <property type="entry name" value="Nucleoporin_Nup155"/>
</dbReference>
<feature type="region of interest" description="Disordered" evidence="12">
    <location>
        <begin position="395"/>
        <end position="432"/>
    </location>
</feature>
<organism evidence="15 16">
    <name type="scientific">Pleomassaria siparia CBS 279.74</name>
    <dbReference type="NCBI Taxonomy" id="1314801"/>
    <lineage>
        <taxon>Eukaryota</taxon>
        <taxon>Fungi</taxon>
        <taxon>Dikarya</taxon>
        <taxon>Ascomycota</taxon>
        <taxon>Pezizomycotina</taxon>
        <taxon>Dothideomycetes</taxon>
        <taxon>Pleosporomycetidae</taxon>
        <taxon>Pleosporales</taxon>
        <taxon>Pleomassariaceae</taxon>
        <taxon>Pleomassaria</taxon>
    </lineage>
</organism>
<dbReference type="GO" id="GO:0044611">
    <property type="term" value="C:nuclear pore inner ring"/>
    <property type="evidence" value="ECO:0007669"/>
    <property type="project" value="TreeGrafter"/>
</dbReference>
<keyword evidence="7" id="KW-0653">Protein transport</keyword>
<dbReference type="FunFam" id="1.20.58.1780:FF:000003">
    <property type="entry name" value="Non-repetitive nucleoporin, putative"/>
    <property type="match status" value="1"/>
</dbReference>
<dbReference type="Proteomes" id="UP000799428">
    <property type="component" value="Unassembled WGS sequence"/>
</dbReference>
<dbReference type="PANTHER" id="PTHR10350:SF6">
    <property type="entry name" value="NUCLEAR PORE COMPLEX PROTEIN NUP155"/>
    <property type="match status" value="1"/>
</dbReference>
<feature type="domain" description="Nucleoporin Nup133/Nup155-like N-terminal" evidence="14">
    <location>
        <begin position="100"/>
        <end position="547"/>
    </location>
</feature>
<dbReference type="FunFam" id="1.25.40.450:FF:000002">
    <property type="entry name" value="Putative non-repetitive nucleoporin"/>
    <property type="match status" value="1"/>
</dbReference>
<dbReference type="Pfam" id="PF08801">
    <property type="entry name" value="Nucleoporin_N"/>
    <property type="match status" value="1"/>
</dbReference>
<evidence type="ECO:0000259" key="14">
    <source>
        <dbReference type="Pfam" id="PF08801"/>
    </source>
</evidence>
<dbReference type="GO" id="GO:0006606">
    <property type="term" value="P:protein import into nucleus"/>
    <property type="evidence" value="ECO:0007669"/>
    <property type="project" value="TreeGrafter"/>
</dbReference>
<evidence type="ECO:0000256" key="9">
    <source>
        <dbReference type="ARBA" id="ARBA00023132"/>
    </source>
</evidence>
<dbReference type="Gene3D" id="1.20.120.1880">
    <property type="entry name" value="Nucleoporin, helical C-terminal domain"/>
    <property type="match status" value="1"/>
</dbReference>
<dbReference type="Gene3D" id="1.25.40.440">
    <property type="entry name" value="Nucleoporin, helical domain, central subdomain"/>
    <property type="match status" value="1"/>
</dbReference>
<evidence type="ECO:0000256" key="1">
    <source>
        <dbReference type="ARBA" id="ARBA00004335"/>
    </source>
</evidence>
<dbReference type="PANTHER" id="PTHR10350">
    <property type="entry name" value="NUCLEAR PORE COMPLEX PROTEIN NUP155"/>
    <property type="match status" value="1"/>
</dbReference>
<dbReference type="InterPro" id="IPR042538">
    <property type="entry name" value="Nucleoporin_Nup155_C_3"/>
</dbReference>
<comment type="subcellular location">
    <subcellularLocation>
        <location evidence="1">Nucleus membrane</location>
        <topology evidence="1">Peripheral membrane protein</topology>
        <orientation evidence="1">Cytoplasmic side</orientation>
    </subcellularLocation>
    <subcellularLocation>
        <location evidence="3">Nucleus membrane</location>
        <topology evidence="3">Peripheral membrane protein</topology>
        <orientation evidence="3">Nucleoplasmic side</orientation>
    </subcellularLocation>
    <subcellularLocation>
        <location evidence="2">Nucleus</location>
        <location evidence="2">Nuclear pore complex</location>
    </subcellularLocation>
</comment>
<dbReference type="GO" id="GO:0017056">
    <property type="term" value="F:structural constituent of nuclear pore"/>
    <property type="evidence" value="ECO:0007669"/>
    <property type="project" value="InterPro"/>
</dbReference>
<feature type="compositionally biased region" description="Low complexity" evidence="12">
    <location>
        <begin position="415"/>
        <end position="432"/>
    </location>
</feature>
<dbReference type="GO" id="GO:0051292">
    <property type="term" value="P:nuclear pore complex assembly"/>
    <property type="evidence" value="ECO:0007669"/>
    <property type="project" value="UniProtKB-ARBA"/>
</dbReference>
<dbReference type="InterPro" id="IPR007187">
    <property type="entry name" value="Nucleoporin_Nup133/Nup155_C"/>
</dbReference>
<dbReference type="FunFam" id="1.25.40.440:FF:000001">
    <property type="entry name" value="Nuclear pore complex subunit"/>
    <property type="match status" value="1"/>
</dbReference>
<dbReference type="GO" id="GO:0000972">
    <property type="term" value="P:transcription-dependent tethering of RNA polymerase II gene DNA at nuclear periphery"/>
    <property type="evidence" value="ECO:0007669"/>
    <property type="project" value="TreeGrafter"/>
</dbReference>
<keyword evidence="11" id="KW-0539">Nucleus</keyword>
<keyword evidence="10" id="KW-0472">Membrane</keyword>
<accession>A0A6G1KNH0</accession>
<dbReference type="SUPFAM" id="SSF101898">
    <property type="entry name" value="NHL repeat"/>
    <property type="match status" value="1"/>
</dbReference>
<evidence type="ECO:0000313" key="16">
    <source>
        <dbReference type="Proteomes" id="UP000799428"/>
    </source>
</evidence>
<dbReference type="InterPro" id="IPR042537">
    <property type="entry name" value="Nucleoporin_Nup155_C_2"/>
</dbReference>
<keyword evidence="8" id="KW-0811">Translocation</keyword>
<keyword evidence="9" id="KW-0906">Nuclear pore complex</keyword>
<protein>
    <submittedName>
        <fullName evidence="15">Nucleoporin-domain-containing protein</fullName>
    </submittedName>
</protein>
<evidence type="ECO:0000256" key="6">
    <source>
        <dbReference type="ARBA" id="ARBA00022816"/>
    </source>
</evidence>
<evidence type="ECO:0000313" key="15">
    <source>
        <dbReference type="EMBL" id="KAF2714183.1"/>
    </source>
</evidence>
<evidence type="ECO:0000256" key="12">
    <source>
        <dbReference type="SAM" id="MobiDB-lite"/>
    </source>
</evidence>
<proteinExistence type="inferred from homology"/>
<evidence type="ECO:0000256" key="7">
    <source>
        <dbReference type="ARBA" id="ARBA00022927"/>
    </source>
</evidence>
<dbReference type="OrthoDB" id="338970at2759"/>
<evidence type="ECO:0000256" key="11">
    <source>
        <dbReference type="ARBA" id="ARBA00023242"/>
    </source>
</evidence>